<evidence type="ECO:0000313" key="8">
    <source>
        <dbReference type="Proteomes" id="UP000887013"/>
    </source>
</evidence>
<name>A0A8X6MXP3_NEPPI</name>
<dbReference type="OrthoDB" id="6436600at2759"/>
<organism evidence="7 8">
    <name type="scientific">Nephila pilipes</name>
    <name type="common">Giant wood spider</name>
    <name type="synonym">Nephila maculata</name>
    <dbReference type="NCBI Taxonomy" id="299642"/>
    <lineage>
        <taxon>Eukaryota</taxon>
        <taxon>Metazoa</taxon>
        <taxon>Ecdysozoa</taxon>
        <taxon>Arthropoda</taxon>
        <taxon>Chelicerata</taxon>
        <taxon>Arachnida</taxon>
        <taxon>Araneae</taxon>
        <taxon>Araneomorphae</taxon>
        <taxon>Entelegynae</taxon>
        <taxon>Araneoidea</taxon>
        <taxon>Nephilidae</taxon>
        <taxon>Nephila</taxon>
    </lineage>
</organism>
<feature type="transmembrane region" description="Helical" evidence="6">
    <location>
        <begin position="80"/>
        <end position="98"/>
    </location>
</feature>
<keyword evidence="5 6" id="KW-0472">Membrane</keyword>
<comment type="subcellular location">
    <subcellularLocation>
        <location evidence="1">Membrane</location>
        <topology evidence="1">Multi-pass membrane protein</topology>
    </subcellularLocation>
</comment>
<keyword evidence="2" id="KW-0813">Transport</keyword>
<evidence type="ECO:0000256" key="6">
    <source>
        <dbReference type="SAM" id="Phobius"/>
    </source>
</evidence>
<dbReference type="PANTHER" id="PTHR23511:SF5">
    <property type="entry name" value="MAJOR FACILITATOR-TYPE TRANSPORTER HXNZ-RELATED"/>
    <property type="match status" value="1"/>
</dbReference>
<dbReference type="GO" id="GO:0016020">
    <property type="term" value="C:membrane"/>
    <property type="evidence" value="ECO:0007669"/>
    <property type="project" value="UniProtKB-SubCell"/>
</dbReference>
<dbReference type="AlphaFoldDB" id="A0A8X6MXP3"/>
<keyword evidence="4 6" id="KW-1133">Transmembrane helix</keyword>
<dbReference type="PANTHER" id="PTHR23511">
    <property type="entry name" value="SYNAPTIC VESICLE GLYCOPROTEIN 2"/>
    <property type="match status" value="1"/>
</dbReference>
<gene>
    <name evidence="7" type="primary">svop_3</name>
    <name evidence="7" type="ORF">NPIL_539571</name>
</gene>
<accession>A0A8X6MXP3</accession>
<dbReference type="EMBL" id="BMAW01098090">
    <property type="protein sequence ID" value="GFS82956.1"/>
    <property type="molecule type" value="Genomic_DNA"/>
</dbReference>
<proteinExistence type="predicted"/>
<dbReference type="Gene3D" id="1.20.1250.20">
    <property type="entry name" value="MFS general substrate transporter like domains"/>
    <property type="match status" value="1"/>
</dbReference>
<dbReference type="InterPro" id="IPR036259">
    <property type="entry name" value="MFS_trans_sf"/>
</dbReference>
<keyword evidence="8" id="KW-1185">Reference proteome</keyword>
<evidence type="ECO:0000256" key="3">
    <source>
        <dbReference type="ARBA" id="ARBA00022692"/>
    </source>
</evidence>
<sequence>LATAFGYYGIALLSPLIIQRGNLIVDDQYTNDTQYQDMVDIIPCSGFTQQNYIDLLWTSAAEFPGLIIFTFLIERMRRKVLLCGACISSSVLTLLLLLNTQSTTVRAIAIEQVLLLPPGWSHHYLT</sequence>
<feature type="transmembrane region" description="Helical" evidence="6">
    <location>
        <begin position="55"/>
        <end position="73"/>
    </location>
</feature>
<evidence type="ECO:0000313" key="7">
    <source>
        <dbReference type="EMBL" id="GFS82956.1"/>
    </source>
</evidence>
<comment type="caution">
    <text evidence="7">The sequence shown here is derived from an EMBL/GenBank/DDBJ whole genome shotgun (WGS) entry which is preliminary data.</text>
</comment>
<protein>
    <submittedName>
        <fullName evidence="7">Synaptic vesicle 2-related protein</fullName>
    </submittedName>
</protein>
<evidence type="ECO:0000256" key="4">
    <source>
        <dbReference type="ARBA" id="ARBA00022989"/>
    </source>
</evidence>
<dbReference type="Proteomes" id="UP000887013">
    <property type="component" value="Unassembled WGS sequence"/>
</dbReference>
<evidence type="ECO:0000256" key="2">
    <source>
        <dbReference type="ARBA" id="ARBA00022448"/>
    </source>
</evidence>
<evidence type="ECO:0000256" key="1">
    <source>
        <dbReference type="ARBA" id="ARBA00004141"/>
    </source>
</evidence>
<feature type="non-terminal residue" evidence="7">
    <location>
        <position position="1"/>
    </location>
</feature>
<keyword evidence="3 6" id="KW-0812">Transmembrane</keyword>
<reference evidence="7" key="1">
    <citation type="submission" date="2020-08" db="EMBL/GenBank/DDBJ databases">
        <title>Multicomponent nature underlies the extraordinary mechanical properties of spider dragline silk.</title>
        <authorList>
            <person name="Kono N."/>
            <person name="Nakamura H."/>
            <person name="Mori M."/>
            <person name="Yoshida Y."/>
            <person name="Ohtoshi R."/>
            <person name="Malay A.D."/>
            <person name="Moran D.A.P."/>
            <person name="Tomita M."/>
            <person name="Numata K."/>
            <person name="Arakawa K."/>
        </authorList>
    </citation>
    <scope>NUCLEOTIDE SEQUENCE</scope>
</reference>
<evidence type="ECO:0000256" key="5">
    <source>
        <dbReference type="ARBA" id="ARBA00023136"/>
    </source>
</evidence>